<keyword evidence="3 5" id="KW-0067">ATP-binding</keyword>
<dbReference type="Pfam" id="PF10431">
    <property type="entry name" value="ClpB_D2-small"/>
    <property type="match status" value="1"/>
</dbReference>
<dbReference type="GO" id="GO:0036402">
    <property type="term" value="F:proteasome-activating activity"/>
    <property type="evidence" value="ECO:0007669"/>
    <property type="project" value="UniProtKB-UniRule"/>
</dbReference>
<reference evidence="8 9" key="2">
    <citation type="submission" date="2018-02" db="EMBL/GenBank/DDBJ databases">
        <title>N4-cytosine DNA methylation regulates transcription and pathogenesis in Helicobacter pylori.</title>
        <authorList>
            <person name="Kumar S."/>
            <person name="Karmakar B.C."/>
            <person name="Nagarajan D."/>
            <person name="Mukhopadhyay A.K."/>
            <person name="Rao D.N."/>
        </authorList>
    </citation>
    <scope>NUCLEOTIDE SEQUENCE [LARGE SCALE GENOMIC DNA]</scope>
    <source>
        <strain evidence="8 9">26695-dRdM2</strain>
    </source>
</reference>
<dbReference type="GO" id="GO:0009376">
    <property type="term" value="C:HslUV protease complex"/>
    <property type="evidence" value="ECO:0007669"/>
    <property type="project" value="UniProtKB-UniRule"/>
</dbReference>
<evidence type="ECO:0000256" key="2">
    <source>
        <dbReference type="ARBA" id="ARBA00022741"/>
    </source>
</evidence>
<evidence type="ECO:0000313" key="8">
    <source>
        <dbReference type="EMBL" id="AUV79211.1"/>
    </source>
</evidence>
<gene>
    <name evidence="5" type="primary">hslU</name>
    <name evidence="8" type="ORF">C2842_02685</name>
</gene>
<dbReference type="GO" id="GO:0043335">
    <property type="term" value="P:protein unfolding"/>
    <property type="evidence" value="ECO:0007669"/>
    <property type="project" value="UniProtKB-UniRule"/>
</dbReference>
<dbReference type="HAMAP" id="MF_00249">
    <property type="entry name" value="HslU"/>
    <property type="match status" value="1"/>
</dbReference>
<evidence type="ECO:0000259" key="7">
    <source>
        <dbReference type="SMART" id="SM01086"/>
    </source>
</evidence>
<dbReference type="SMR" id="A0A2J9KJM1"/>
<feature type="domain" description="Clp ATPase C-terminal" evidence="7">
    <location>
        <begin position="335"/>
        <end position="426"/>
    </location>
</feature>
<dbReference type="NCBIfam" id="NF003544">
    <property type="entry name" value="PRK05201.1"/>
    <property type="match status" value="1"/>
</dbReference>
<comment type="similarity">
    <text evidence="1 5">Belongs to the ClpX chaperone family. HslU subfamily.</text>
</comment>
<dbReference type="InterPro" id="IPR027417">
    <property type="entry name" value="P-loop_NTPase"/>
</dbReference>
<feature type="binding site" evidence="5">
    <location>
        <position position="321"/>
    </location>
    <ligand>
        <name>ATP</name>
        <dbReference type="ChEBI" id="CHEBI:30616"/>
    </ligand>
</feature>
<evidence type="ECO:0000313" key="9">
    <source>
        <dbReference type="Proteomes" id="UP000236568"/>
    </source>
</evidence>
<dbReference type="SMART" id="SM01086">
    <property type="entry name" value="ClpB_D2-small"/>
    <property type="match status" value="1"/>
</dbReference>
<proteinExistence type="inferred from homology"/>
<comment type="subcellular location">
    <subcellularLocation>
        <location evidence="5">Cytoplasm</location>
    </subcellularLocation>
</comment>
<evidence type="ECO:0000256" key="3">
    <source>
        <dbReference type="ARBA" id="ARBA00022840"/>
    </source>
</evidence>
<dbReference type="SUPFAM" id="SSF52540">
    <property type="entry name" value="P-loop containing nucleoside triphosphate hydrolases"/>
    <property type="match status" value="1"/>
</dbReference>
<reference evidence="8 9" key="1">
    <citation type="submission" date="2018-01" db="EMBL/GenBank/DDBJ databases">
        <authorList>
            <person name="Morgan R.D."/>
        </authorList>
    </citation>
    <scope>NUCLEOTIDE SEQUENCE [LARGE SCALE GENOMIC DNA]</scope>
    <source>
        <strain evidence="8 9">26695-dRdM2</strain>
    </source>
</reference>
<dbReference type="Pfam" id="PF00004">
    <property type="entry name" value="AAA"/>
    <property type="match status" value="1"/>
</dbReference>
<dbReference type="Gene3D" id="3.40.50.300">
    <property type="entry name" value="P-loop containing nucleotide triphosphate hydrolases"/>
    <property type="match status" value="2"/>
</dbReference>
<dbReference type="InterPro" id="IPR003959">
    <property type="entry name" value="ATPase_AAA_core"/>
</dbReference>
<dbReference type="NCBIfam" id="TIGR00390">
    <property type="entry name" value="hslU"/>
    <property type="match status" value="1"/>
</dbReference>
<evidence type="ECO:0000259" key="6">
    <source>
        <dbReference type="SMART" id="SM00382"/>
    </source>
</evidence>
<dbReference type="Pfam" id="PF07724">
    <property type="entry name" value="AAA_2"/>
    <property type="match status" value="1"/>
</dbReference>
<dbReference type="InterPro" id="IPR019489">
    <property type="entry name" value="Clp_ATPase_C"/>
</dbReference>
<evidence type="ECO:0000256" key="4">
    <source>
        <dbReference type="ARBA" id="ARBA00023186"/>
    </source>
</evidence>
<organism evidence="8 9">
    <name type="scientific">Helicobacter pylori</name>
    <name type="common">Campylobacter pylori</name>
    <dbReference type="NCBI Taxonomy" id="210"/>
    <lineage>
        <taxon>Bacteria</taxon>
        <taxon>Pseudomonadati</taxon>
        <taxon>Campylobacterota</taxon>
        <taxon>Epsilonproteobacteria</taxon>
        <taxon>Campylobacterales</taxon>
        <taxon>Helicobacteraceae</taxon>
        <taxon>Helicobacter</taxon>
    </lineage>
</organism>
<protein>
    <recommendedName>
        <fullName evidence="5">ATP-dependent protease ATPase subunit HslU</fullName>
    </recommendedName>
    <alternativeName>
        <fullName evidence="5">Unfoldase HslU</fullName>
    </alternativeName>
</protein>
<keyword evidence="5" id="KW-0963">Cytoplasm</keyword>
<dbReference type="AlphaFoldDB" id="A0A2J9KJM1"/>
<feature type="domain" description="AAA+ ATPase" evidence="6">
    <location>
        <begin position="51"/>
        <end position="336"/>
    </location>
</feature>
<dbReference type="SMART" id="SM00382">
    <property type="entry name" value="AAA"/>
    <property type="match status" value="1"/>
</dbReference>
<dbReference type="CDD" id="cd19498">
    <property type="entry name" value="RecA-like_HslU"/>
    <property type="match status" value="1"/>
</dbReference>
<dbReference type="InterPro" id="IPR004491">
    <property type="entry name" value="HslU"/>
</dbReference>
<dbReference type="EMBL" id="CP026324">
    <property type="protein sequence ID" value="AUV79211.1"/>
    <property type="molecule type" value="Genomic_DNA"/>
</dbReference>
<feature type="binding site" evidence="5">
    <location>
        <position position="255"/>
    </location>
    <ligand>
        <name>ATP</name>
        <dbReference type="ChEBI" id="CHEBI:30616"/>
    </ligand>
</feature>
<sequence length="443" mass="50191">MSKLNMTPREIVAYLDEYIIGQKEAKKSIAIAFRNRYRRLQLEKSLQEEITPKNILMIGSTGVGKTEIARRIAKIMELPFVKVEASKYTEVGFVGRDVESMVRDLVNNSVLLVENEHKEKLKDKIEEAVIEKIAKKLLPPLPNGVSEEKKQEYANSLLKMQQRIAQGELDSREIEIEVRKKSIEIDSNVPPEILRVQENLIKVFHKEQDKVKKTLSVKEAKEALKAEISDTLLDSEAIKMEGLKRAESSGVIFIDEIDKIAVSSKEGSRQDPSKEGVQRDLLPIVEGSVVNTKYGSIKTEHILFIAAGAFHLSKPSDLIPELQGRFPLRVELENLTEEIMYMILTQTKTSIIKQYQALLKVEGVEIAFEDDAIKELAKLSYNANQKSEDIGARRLHTTIEKVLEDISFEAEDYSGQNVTITKELVQSKLEDLVADENLVKYIL</sequence>
<dbReference type="Gene3D" id="1.10.8.60">
    <property type="match status" value="1"/>
</dbReference>
<keyword evidence="2 5" id="KW-0547">Nucleotide-binding</keyword>
<dbReference type="GO" id="GO:0005524">
    <property type="term" value="F:ATP binding"/>
    <property type="evidence" value="ECO:0007669"/>
    <property type="project" value="UniProtKB-UniRule"/>
</dbReference>
<dbReference type="PANTHER" id="PTHR48102:SF3">
    <property type="entry name" value="ATP-DEPENDENT PROTEASE ATPASE SUBUNIT HSLU"/>
    <property type="match status" value="1"/>
</dbReference>
<dbReference type="InterPro" id="IPR003593">
    <property type="entry name" value="AAA+_ATPase"/>
</dbReference>
<evidence type="ECO:0000256" key="1">
    <source>
        <dbReference type="ARBA" id="ARBA00009771"/>
    </source>
</evidence>
<comment type="function">
    <text evidence="5">ATPase subunit of a proteasome-like degradation complex; this subunit has chaperone activity. The binding of ATP and its subsequent hydrolysis by HslU are essential for unfolding of protein substrates subsequently hydrolyzed by HslV. HslU recognizes the N-terminal part of its protein substrates and unfolds these before they are guided to HslV for hydrolysis.</text>
</comment>
<feature type="binding site" evidence="5">
    <location>
        <begin position="62"/>
        <end position="67"/>
    </location>
    <ligand>
        <name>ATP</name>
        <dbReference type="ChEBI" id="CHEBI:30616"/>
    </ligand>
</feature>
<dbReference type="GO" id="GO:0016887">
    <property type="term" value="F:ATP hydrolysis activity"/>
    <property type="evidence" value="ECO:0007669"/>
    <property type="project" value="InterPro"/>
</dbReference>
<comment type="subunit">
    <text evidence="5">A double ring-shaped homohexamer of HslV is capped on each side by a ring-shaped HslU homohexamer. The assembly of the HslU/HslV complex is dependent on binding of ATP.</text>
</comment>
<evidence type="ECO:0000256" key="5">
    <source>
        <dbReference type="HAMAP-Rule" id="MF_00249"/>
    </source>
</evidence>
<feature type="binding site" evidence="5">
    <location>
        <position position="20"/>
    </location>
    <ligand>
        <name>ATP</name>
        <dbReference type="ChEBI" id="CHEBI:30616"/>
    </ligand>
</feature>
<keyword evidence="4 5" id="KW-0143">Chaperone</keyword>
<accession>A0A2J9KJM1</accession>
<feature type="binding site" evidence="5">
    <location>
        <position position="393"/>
    </location>
    <ligand>
        <name>ATP</name>
        <dbReference type="ChEBI" id="CHEBI:30616"/>
    </ligand>
</feature>
<name>A0A2J9KJM1_HELPX</name>
<dbReference type="InterPro" id="IPR050052">
    <property type="entry name" value="ATP-dep_Clp_protease_ClpX"/>
</dbReference>
<dbReference type="RefSeq" id="WP_000040764.1">
    <property type="nucleotide sequence ID" value="NZ_CP010436.1"/>
</dbReference>
<dbReference type="PANTHER" id="PTHR48102">
    <property type="entry name" value="ATP-DEPENDENT CLP PROTEASE ATP-BINDING SUBUNIT CLPX-LIKE, MITOCHONDRIAL-RELATED"/>
    <property type="match status" value="1"/>
</dbReference>
<dbReference type="Proteomes" id="UP000236568">
    <property type="component" value="Chromosome"/>
</dbReference>
<dbReference type="GO" id="GO:0008233">
    <property type="term" value="F:peptidase activity"/>
    <property type="evidence" value="ECO:0007669"/>
    <property type="project" value="InterPro"/>
</dbReference>